<accession>A0A699K2I0</accession>
<organism evidence="1">
    <name type="scientific">Tanacetum cinerariifolium</name>
    <name type="common">Dalmatian daisy</name>
    <name type="synonym">Chrysanthemum cinerariifolium</name>
    <dbReference type="NCBI Taxonomy" id="118510"/>
    <lineage>
        <taxon>Eukaryota</taxon>
        <taxon>Viridiplantae</taxon>
        <taxon>Streptophyta</taxon>
        <taxon>Embryophyta</taxon>
        <taxon>Tracheophyta</taxon>
        <taxon>Spermatophyta</taxon>
        <taxon>Magnoliopsida</taxon>
        <taxon>eudicotyledons</taxon>
        <taxon>Gunneridae</taxon>
        <taxon>Pentapetalae</taxon>
        <taxon>asterids</taxon>
        <taxon>campanulids</taxon>
        <taxon>Asterales</taxon>
        <taxon>Asteraceae</taxon>
        <taxon>Asteroideae</taxon>
        <taxon>Anthemideae</taxon>
        <taxon>Anthemidinae</taxon>
        <taxon>Tanacetum</taxon>
    </lineage>
</organism>
<gene>
    <name evidence="1" type="ORF">Tci_643961</name>
</gene>
<protein>
    <submittedName>
        <fullName evidence="1">Uncharacterized protein</fullName>
    </submittedName>
</protein>
<feature type="non-terminal residue" evidence="1">
    <location>
        <position position="1"/>
    </location>
</feature>
<proteinExistence type="predicted"/>
<comment type="caution">
    <text evidence="1">The sequence shown here is derived from an EMBL/GenBank/DDBJ whole genome shotgun (WGS) entry which is preliminary data.</text>
</comment>
<reference evidence="1" key="1">
    <citation type="journal article" date="2019" name="Sci. Rep.">
        <title>Draft genome of Tanacetum cinerariifolium, the natural source of mosquito coil.</title>
        <authorList>
            <person name="Yamashiro T."/>
            <person name="Shiraishi A."/>
            <person name="Satake H."/>
            <person name="Nakayama K."/>
        </authorList>
    </citation>
    <scope>NUCLEOTIDE SEQUENCE</scope>
</reference>
<name>A0A699K2I0_TANCI</name>
<sequence>IIVLSSDSSDDRKWPSKANVPIFEGPSVQGFLNYYGYNDIEEYLSWNYFPSTDKENTDKDIKDKDIKDKDTTDEDCIHKCNYAMSKAKYVPVSHKHKPKFKSHVPVTRTVLGLENVTTWDEIVNKIGVTKSKMCAEKSKGKRKVSYRR</sequence>
<dbReference type="EMBL" id="BKCJ010475119">
    <property type="protein sequence ID" value="GFA71989.1"/>
    <property type="molecule type" value="Genomic_DNA"/>
</dbReference>
<evidence type="ECO:0000313" key="1">
    <source>
        <dbReference type="EMBL" id="GFA71989.1"/>
    </source>
</evidence>
<dbReference type="AlphaFoldDB" id="A0A699K2I0"/>